<evidence type="ECO:0000313" key="3">
    <source>
        <dbReference type="Proteomes" id="UP000314294"/>
    </source>
</evidence>
<feature type="region of interest" description="Disordered" evidence="1">
    <location>
        <begin position="35"/>
        <end position="58"/>
    </location>
</feature>
<evidence type="ECO:0000256" key="1">
    <source>
        <dbReference type="SAM" id="MobiDB-lite"/>
    </source>
</evidence>
<feature type="compositionally biased region" description="Polar residues" evidence="1">
    <location>
        <begin position="46"/>
        <end position="55"/>
    </location>
</feature>
<proteinExistence type="predicted"/>
<protein>
    <submittedName>
        <fullName evidence="2">Uncharacterized protein</fullName>
    </submittedName>
</protein>
<evidence type="ECO:0000313" key="2">
    <source>
        <dbReference type="EMBL" id="TNN60545.1"/>
    </source>
</evidence>
<sequence>MKERWLVLTRASVSSSVRCSVENLSVSDFLPLPLRNGHSDERHTEGSTGIQPTQQNKEEAKVLHSSLISEPQNSAVAVCVNKVWRKASWAY</sequence>
<name>A0A4Z2H5I4_9TELE</name>
<organism evidence="2 3">
    <name type="scientific">Liparis tanakae</name>
    <name type="common">Tanaka's snailfish</name>
    <dbReference type="NCBI Taxonomy" id="230148"/>
    <lineage>
        <taxon>Eukaryota</taxon>
        <taxon>Metazoa</taxon>
        <taxon>Chordata</taxon>
        <taxon>Craniata</taxon>
        <taxon>Vertebrata</taxon>
        <taxon>Euteleostomi</taxon>
        <taxon>Actinopterygii</taxon>
        <taxon>Neopterygii</taxon>
        <taxon>Teleostei</taxon>
        <taxon>Neoteleostei</taxon>
        <taxon>Acanthomorphata</taxon>
        <taxon>Eupercaria</taxon>
        <taxon>Perciformes</taxon>
        <taxon>Cottioidei</taxon>
        <taxon>Cottales</taxon>
        <taxon>Liparidae</taxon>
        <taxon>Liparis</taxon>
    </lineage>
</organism>
<gene>
    <name evidence="2" type="ORF">EYF80_029268</name>
</gene>
<dbReference type="Proteomes" id="UP000314294">
    <property type="component" value="Unassembled WGS sequence"/>
</dbReference>
<accession>A0A4Z2H5I4</accession>
<keyword evidence="3" id="KW-1185">Reference proteome</keyword>
<dbReference type="AlphaFoldDB" id="A0A4Z2H5I4"/>
<comment type="caution">
    <text evidence="2">The sequence shown here is derived from an EMBL/GenBank/DDBJ whole genome shotgun (WGS) entry which is preliminary data.</text>
</comment>
<reference evidence="2 3" key="1">
    <citation type="submission" date="2019-03" db="EMBL/GenBank/DDBJ databases">
        <title>First draft genome of Liparis tanakae, snailfish: a comprehensive survey of snailfish specific genes.</title>
        <authorList>
            <person name="Kim W."/>
            <person name="Song I."/>
            <person name="Jeong J.-H."/>
            <person name="Kim D."/>
            <person name="Kim S."/>
            <person name="Ryu S."/>
            <person name="Song J.Y."/>
            <person name="Lee S.K."/>
        </authorList>
    </citation>
    <scope>NUCLEOTIDE SEQUENCE [LARGE SCALE GENOMIC DNA]</scope>
    <source>
        <tissue evidence="2">Muscle</tissue>
    </source>
</reference>
<dbReference type="EMBL" id="SRLO01000332">
    <property type="protein sequence ID" value="TNN60545.1"/>
    <property type="molecule type" value="Genomic_DNA"/>
</dbReference>